<keyword evidence="5" id="KW-0436">Ligase</keyword>
<dbReference type="SUPFAM" id="SSF56801">
    <property type="entry name" value="Acetyl-CoA synthetase-like"/>
    <property type="match status" value="1"/>
</dbReference>
<evidence type="ECO:0000256" key="4">
    <source>
        <dbReference type="ARBA" id="ARBA00022553"/>
    </source>
</evidence>
<sequence length="1817" mass="200841">MKESDTAGETVRNNPIRTRENWENARVRATEDPGEFHGDIAKRELHWYVPEEDGWISWEDDAGTWRGFDRDGERIEPDRTESFEPWNTAFDDSNAPLYEWFSGGLTNACFNEVDRHVLSGHGGEAAFHFEGDRWDQSEGGGRGGPVTSETITRRELLVNVVTAAQVLRDLGLEKGDRIALNMPNLLEQIYYTEAAKRLGIVYTPVFGGFSDKTLSDRIAKLGADVLITADGGYRNAEVVSYKEQYADPALDDYLPVGRVHEIVDETLSELDVPADLGASIRDHISEAIAGEITVERADAMRGVGNALAAESQLDPERTSEIRTEIARALVNAGDRLERVVVVEHTGQDIQMHERDAWSADLMSRARESVLEAAREAGFDLDSVDDLYDLSDRDLVRACHAANAPEPVDAEYPLFVIFTSGSTGKPKGVVHVHGGYTAGIAHTMKISFDVVPGEDTVFVVGDPGWITGQSYLISASLSTRTTSVVAEGSPLYPDAGRFTSIIERYNVTVFKAGVTFLKTVMEDEENVSDMRAWSTDSLRVATFCAEPVNPTVQEFGMEEVCERYINSYWATEHGGIVWTHFFGNEDFELRPDAHTYPLPWVFGDVWRKEETESGLEFEAAGYGERGEIMITEPYPYLMRYVWGDLENWDPETWTDQWSGNDERFVDTYWVQKDGEWAYLQGDVAQKYEDGSFSLHGRSDEVINVSGHRMGTEELEAAILKDKQLNPDSPVANAVVVGASHHEKGLTPVAFVQTKPDEELTTDVERRLARHIRDEKGAIAVPEDFIEVDAFPETRSGKYMRRMLAAMLEGDDIGDTTTLKNPDVLEEIRPKAERWQRRQRLQREQDVLEQYRFFTVQYNAVRGTDAKLATVVVDNPPVNALTERALDELNTIAGHLDRREDVGAVMVTGEGSAFVAGADIEQFLEEVHETASARTLSKKAHEAFRKLETLSKPVVAAVNGVALGGGNELQLATHYTVADEHAEFGQPELRLNLIPGYGGTQRLSRVLTDERGREGLRDALTLITNGRSVDAHEALETGFVDEVTTGETARVRAAKLAREYVRTGDGPLADAHEERLSAVESWREPGTFDDSVLEEPSVARNRRQCENTSAGRAKAFDRAVASVRAGLKRGIDAGYETEADSFAEAVVDPEGGKTGIEKFLDGRPEPLPTRPRETPDPREADQLCDAGELLPVGAPFYPGVDEIPEYQFGWATETNHETGEPAHGDPKDAEVEGIYPVEEPGPNEVLLYVLASEVNFNDIWAITGIPVSQFENHDQDYHITGSGGVALVVEMGEAVRDEGRVGIGDLVTIYSGQSDLLSPRMGLDPMYAGFSIQGYEGPNGSHQQFMLAQGPQVHPIPVDATLEEAGSYVLALGTVYRALFTTLEIEPGTTMFVEGAATGTGWESARSATQNGVAVTGLCSTDERAERIESLGSDVGAINRKADRFADIWGPIPADPTKWDEWKEAGGEFVRAFREQHGGRGADYVVSHAGEQSFARSFQLLDEGGKLTFWGASTGYHLTFLGKDGQSTPSEMFDRVDLRADDGVLVYYGTDTGPDDIVDETGLLAIEAARDADARIVVVAYTEEQREFVESLGYGDAVVGSLSIEGLERRDDDFEWPETMPDLPHPQREPEAFKRTVQEYTDTAFKPLGKEIGQHLSDRNNPRGNPDVVFERAGHDALGVSTMLVRPHTGRVVYSEDVGDARYSFYAPQVWMRQRTIHMPTAEILGSHLSNAYEVEQMNAAIDSGSLELTEPELVDWDDLPTAHQQMWDNEHTAEAYVANHALPLEGLQTKEELYQAWGQHGTSVGTTDSRQSESEDGQ</sequence>
<dbReference type="InterPro" id="IPR020843">
    <property type="entry name" value="ER"/>
</dbReference>
<feature type="compositionally biased region" description="Polar residues" evidence="8">
    <location>
        <begin position="1799"/>
        <end position="1808"/>
    </location>
</feature>
<dbReference type="Gene3D" id="3.30.300.30">
    <property type="match status" value="1"/>
</dbReference>
<evidence type="ECO:0000256" key="1">
    <source>
        <dbReference type="ARBA" id="ARBA00006432"/>
    </source>
</evidence>
<dbReference type="KEGG" id="hakz:J0X25_09315"/>
<dbReference type="SUPFAM" id="SSF50129">
    <property type="entry name" value="GroES-like"/>
    <property type="match status" value="1"/>
</dbReference>
<dbReference type="InterPro" id="IPR036291">
    <property type="entry name" value="NAD(P)-bd_dom_sf"/>
</dbReference>
<feature type="region of interest" description="Disordered" evidence="8">
    <location>
        <begin position="1798"/>
        <end position="1817"/>
    </location>
</feature>
<evidence type="ECO:0000256" key="7">
    <source>
        <dbReference type="ARBA" id="ARBA00022840"/>
    </source>
</evidence>
<dbReference type="Pfam" id="PF16177">
    <property type="entry name" value="ACAS_N"/>
    <property type="match status" value="1"/>
</dbReference>
<dbReference type="GO" id="GO:0005524">
    <property type="term" value="F:ATP binding"/>
    <property type="evidence" value="ECO:0007669"/>
    <property type="project" value="UniProtKB-KW"/>
</dbReference>
<keyword evidence="3" id="KW-0596">Phosphopantetheine</keyword>
<dbReference type="InterPro" id="IPR000873">
    <property type="entry name" value="AMP-dep_synth/lig_dom"/>
</dbReference>
<evidence type="ECO:0000256" key="3">
    <source>
        <dbReference type="ARBA" id="ARBA00022450"/>
    </source>
</evidence>
<evidence type="ECO:0000256" key="6">
    <source>
        <dbReference type="ARBA" id="ARBA00022741"/>
    </source>
</evidence>
<dbReference type="GO" id="GO:0003987">
    <property type="term" value="F:acetate-CoA ligase activity"/>
    <property type="evidence" value="ECO:0007669"/>
    <property type="project" value="UniProtKB-EC"/>
</dbReference>
<evidence type="ECO:0000313" key="11">
    <source>
        <dbReference type="Proteomes" id="UP000663203"/>
    </source>
</evidence>
<keyword evidence="11" id="KW-1185">Reference proteome</keyword>
<dbReference type="InterPro" id="IPR025110">
    <property type="entry name" value="AMP-bd_C"/>
</dbReference>
<feature type="compositionally biased region" description="Basic and acidic residues" evidence="8">
    <location>
        <begin position="1153"/>
        <end position="1177"/>
    </location>
</feature>
<evidence type="ECO:0000313" key="10">
    <source>
        <dbReference type="EMBL" id="QSW97621.1"/>
    </source>
</evidence>
<dbReference type="Pfam" id="PF13193">
    <property type="entry name" value="AMP-binding_C"/>
    <property type="match status" value="1"/>
</dbReference>
<dbReference type="SUPFAM" id="SSF51735">
    <property type="entry name" value="NAD(P)-binding Rossmann-fold domains"/>
    <property type="match status" value="1"/>
</dbReference>
<dbReference type="Gene3D" id="3.40.50.12780">
    <property type="entry name" value="N-terminal domain of ligase-like"/>
    <property type="match status" value="2"/>
</dbReference>
<dbReference type="InterPro" id="IPR020845">
    <property type="entry name" value="AMP-binding_CS"/>
</dbReference>
<dbReference type="Pfam" id="PF00378">
    <property type="entry name" value="ECH_1"/>
    <property type="match status" value="1"/>
</dbReference>
<proteinExistence type="inferred from homology"/>
<dbReference type="InterPro" id="IPR001753">
    <property type="entry name" value="Enoyl-CoA_hydra/iso"/>
</dbReference>
<dbReference type="InterPro" id="IPR029045">
    <property type="entry name" value="ClpP/crotonase-like_dom_sf"/>
</dbReference>
<accession>A0A8A2V851</accession>
<dbReference type="GO" id="GO:0016491">
    <property type="term" value="F:oxidoreductase activity"/>
    <property type="evidence" value="ECO:0007669"/>
    <property type="project" value="InterPro"/>
</dbReference>
<keyword evidence="7" id="KW-0067">ATP-binding</keyword>
<dbReference type="InterPro" id="IPR018376">
    <property type="entry name" value="Enoyl-CoA_hyd/isom_CS"/>
</dbReference>
<dbReference type="EC" id="6.2.1.1" evidence="2"/>
<feature type="region of interest" description="Disordered" evidence="8">
    <location>
        <begin position="1146"/>
        <end position="1177"/>
    </location>
</feature>
<feature type="domain" description="Enoyl reductase (ER)" evidence="9">
    <location>
        <begin position="1222"/>
        <end position="1576"/>
    </location>
</feature>
<dbReference type="CDD" id="cd06558">
    <property type="entry name" value="crotonase-like"/>
    <property type="match status" value="1"/>
</dbReference>
<dbReference type="Gene3D" id="3.40.50.720">
    <property type="entry name" value="NAD(P)-binding Rossmann-like Domain"/>
    <property type="match status" value="2"/>
</dbReference>
<evidence type="ECO:0000259" key="9">
    <source>
        <dbReference type="SMART" id="SM00829"/>
    </source>
</evidence>
<protein>
    <recommendedName>
        <fullName evidence="2">acetate--CoA ligase</fullName>
        <ecNumber evidence="2">6.2.1.1</ecNumber>
    </recommendedName>
</protein>
<keyword evidence="6" id="KW-0547">Nucleotide-binding</keyword>
<dbReference type="SUPFAM" id="SSF52096">
    <property type="entry name" value="ClpP/crotonase"/>
    <property type="match status" value="1"/>
</dbReference>
<dbReference type="InterPro" id="IPR032387">
    <property type="entry name" value="ACAS_N"/>
</dbReference>
<gene>
    <name evidence="10" type="ORF">J0X25_09315</name>
</gene>
<dbReference type="PANTHER" id="PTHR24095">
    <property type="entry name" value="ACETYL-COENZYME A SYNTHETASE"/>
    <property type="match status" value="1"/>
</dbReference>
<dbReference type="GO" id="GO:0005829">
    <property type="term" value="C:cytosol"/>
    <property type="evidence" value="ECO:0007669"/>
    <property type="project" value="TreeGrafter"/>
</dbReference>
<name>A0A8A2V851_9EURY</name>
<dbReference type="PROSITE" id="PS00455">
    <property type="entry name" value="AMP_BINDING"/>
    <property type="match status" value="1"/>
</dbReference>
<reference evidence="10 11" key="1">
    <citation type="submission" date="2021-03" db="EMBL/GenBank/DDBJ databases">
        <title>Haloterrigena longa sp. nov. and Haloterrigena limicola sp. nov., extremely halophilic archaea isolated from a salt lake.</title>
        <authorList>
            <person name="Henglin C."/>
        </authorList>
    </citation>
    <scope>NUCLEOTIDE SEQUENCE [LARGE SCALE GENOMIC DNA]</scope>
    <source>
        <strain evidence="10 11">KZCA68</strain>
    </source>
</reference>
<dbReference type="PANTHER" id="PTHR24095:SF14">
    <property type="entry name" value="ACETYL-COENZYME A SYNTHETASE 1"/>
    <property type="match status" value="1"/>
</dbReference>
<dbReference type="SMART" id="SM00829">
    <property type="entry name" value="PKS_ER"/>
    <property type="match status" value="1"/>
</dbReference>
<dbReference type="GO" id="GO:0006085">
    <property type="term" value="P:acetyl-CoA biosynthetic process"/>
    <property type="evidence" value="ECO:0007669"/>
    <property type="project" value="TreeGrafter"/>
</dbReference>
<evidence type="ECO:0000256" key="2">
    <source>
        <dbReference type="ARBA" id="ARBA00013275"/>
    </source>
</evidence>
<evidence type="ECO:0000256" key="8">
    <source>
        <dbReference type="SAM" id="MobiDB-lite"/>
    </source>
</evidence>
<dbReference type="PROSITE" id="PS00166">
    <property type="entry name" value="ENOYL_COA_HYDRATASE"/>
    <property type="match status" value="1"/>
</dbReference>
<dbReference type="InterPro" id="IPR011032">
    <property type="entry name" value="GroES-like_sf"/>
</dbReference>
<dbReference type="InterPro" id="IPR045851">
    <property type="entry name" value="AMP-bd_C_sf"/>
</dbReference>
<organism evidence="10 11">
    <name type="scientific">Haloterrigena alkaliphila</name>
    <dbReference type="NCBI Taxonomy" id="2816475"/>
    <lineage>
        <taxon>Archaea</taxon>
        <taxon>Methanobacteriati</taxon>
        <taxon>Methanobacteriota</taxon>
        <taxon>Stenosarchaea group</taxon>
        <taxon>Halobacteria</taxon>
        <taxon>Halobacteriales</taxon>
        <taxon>Natrialbaceae</taxon>
        <taxon>Haloterrigena</taxon>
    </lineage>
</organism>
<dbReference type="Proteomes" id="UP000663203">
    <property type="component" value="Chromosome"/>
</dbReference>
<dbReference type="Gene3D" id="3.90.226.10">
    <property type="entry name" value="2-enoyl-CoA Hydratase, Chain A, domain 1"/>
    <property type="match status" value="1"/>
</dbReference>
<keyword evidence="4" id="KW-0597">Phosphoprotein</keyword>
<dbReference type="Pfam" id="PF00501">
    <property type="entry name" value="AMP-binding"/>
    <property type="match status" value="1"/>
</dbReference>
<dbReference type="EMBL" id="CP071462">
    <property type="protein sequence ID" value="QSW97621.1"/>
    <property type="molecule type" value="Genomic_DNA"/>
</dbReference>
<evidence type="ECO:0000256" key="5">
    <source>
        <dbReference type="ARBA" id="ARBA00022598"/>
    </source>
</evidence>
<dbReference type="InterPro" id="IPR042099">
    <property type="entry name" value="ANL_N_sf"/>
</dbReference>
<dbReference type="Gene3D" id="3.90.180.10">
    <property type="entry name" value="Medium-chain alcohol dehydrogenases, catalytic domain"/>
    <property type="match status" value="1"/>
</dbReference>
<comment type="similarity">
    <text evidence="1">Belongs to the ATP-dependent AMP-binding enzyme family.</text>
</comment>